<dbReference type="EMBL" id="MZNU01000243">
    <property type="protein sequence ID" value="OWP02214.1"/>
    <property type="molecule type" value="Genomic_DNA"/>
</dbReference>
<reference evidence="1 2" key="1">
    <citation type="submission" date="2017-04" db="EMBL/GenBank/DDBJ databases">
        <title>Draft genome sequence of Marssonina coronaria NL1: causal agent of apple blotch.</title>
        <authorList>
            <person name="Cheng Q."/>
        </authorList>
    </citation>
    <scope>NUCLEOTIDE SEQUENCE [LARGE SCALE GENOMIC DNA]</scope>
    <source>
        <strain evidence="1 2">NL1</strain>
    </source>
</reference>
<comment type="caution">
    <text evidence="1">The sequence shown here is derived from an EMBL/GenBank/DDBJ whole genome shotgun (WGS) entry which is preliminary data.</text>
</comment>
<dbReference type="InParanoid" id="A0A218Z3F0"/>
<gene>
    <name evidence="1" type="ORF">B2J93_5601</name>
</gene>
<dbReference type="AlphaFoldDB" id="A0A218Z3F0"/>
<organism evidence="1 2">
    <name type="scientific">Diplocarpon coronariae</name>
    <dbReference type="NCBI Taxonomy" id="2795749"/>
    <lineage>
        <taxon>Eukaryota</taxon>
        <taxon>Fungi</taxon>
        <taxon>Dikarya</taxon>
        <taxon>Ascomycota</taxon>
        <taxon>Pezizomycotina</taxon>
        <taxon>Leotiomycetes</taxon>
        <taxon>Helotiales</taxon>
        <taxon>Drepanopezizaceae</taxon>
        <taxon>Diplocarpon</taxon>
    </lineage>
</organism>
<protein>
    <submittedName>
        <fullName evidence="1">Uncharacterized protein</fullName>
    </submittedName>
</protein>
<keyword evidence="2" id="KW-1185">Reference proteome</keyword>
<evidence type="ECO:0000313" key="2">
    <source>
        <dbReference type="Proteomes" id="UP000242519"/>
    </source>
</evidence>
<dbReference type="Proteomes" id="UP000242519">
    <property type="component" value="Unassembled WGS sequence"/>
</dbReference>
<name>A0A218Z3F0_9HELO</name>
<accession>A0A218Z3F0</accession>
<proteinExistence type="predicted"/>
<evidence type="ECO:0000313" key="1">
    <source>
        <dbReference type="EMBL" id="OWP02214.1"/>
    </source>
</evidence>
<sequence length="155" mass="17450">MTVGESTDSENTISDLSDCLEFDSEHFEDLETIFEPWRIDVNDEFKGQAFATISSASFSSPRRRTKGYDKISDVQYVGDVPGRDIFSKKSLSKSVGSYDHVTSAKLQNPDFCFDTPGKQRAEQLNGGVMTKKFQGRLETDRADHGLLFFEHKGFT</sequence>